<evidence type="ECO:0000313" key="7">
    <source>
        <dbReference type="EMBL" id="EMF09986.1"/>
    </source>
</evidence>
<gene>
    <name evidence="7" type="ORF">SEPMUDRAFT_70981</name>
</gene>
<dbReference type="EMBL" id="KB456268">
    <property type="protein sequence ID" value="EMF09986.1"/>
    <property type="molecule type" value="Genomic_DNA"/>
</dbReference>
<dbReference type="PROSITE" id="PS51387">
    <property type="entry name" value="FAD_PCMH"/>
    <property type="match status" value="1"/>
</dbReference>
<evidence type="ECO:0000256" key="4">
    <source>
        <dbReference type="ARBA" id="ARBA00023002"/>
    </source>
</evidence>
<evidence type="ECO:0000256" key="2">
    <source>
        <dbReference type="ARBA" id="ARBA00022630"/>
    </source>
</evidence>
<dbReference type="InterPro" id="IPR036318">
    <property type="entry name" value="FAD-bd_PCMH-like_sf"/>
</dbReference>
<dbReference type="PANTHER" id="PTHR42973">
    <property type="entry name" value="BINDING OXIDOREDUCTASE, PUTATIVE (AFU_ORTHOLOGUE AFUA_1G17690)-RELATED"/>
    <property type="match status" value="1"/>
</dbReference>
<feature type="domain" description="FAD-binding PCMH-type" evidence="6">
    <location>
        <begin position="73"/>
        <end position="246"/>
    </location>
</feature>
<keyword evidence="3" id="KW-0274">FAD</keyword>
<organism evidence="7 8">
    <name type="scientific">Sphaerulina musiva (strain SO2202)</name>
    <name type="common">Poplar stem canker fungus</name>
    <name type="synonym">Septoria musiva</name>
    <dbReference type="NCBI Taxonomy" id="692275"/>
    <lineage>
        <taxon>Eukaryota</taxon>
        <taxon>Fungi</taxon>
        <taxon>Dikarya</taxon>
        <taxon>Ascomycota</taxon>
        <taxon>Pezizomycotina</taxon>
        <taxon>Dothideomycetes</taxon>
        <taxon>Dothideomycetidae</taxon>
        <taxon>Mycosphaerellales</taxon>
        <taxon>Mycosphaerellaceae</taxon>
        <taxon>Sphaerulina</taxon>
    </lineage>
</organism>
<dbReference type="Proteomes" id="UP000016931">
    <property type="component" value="Unassembled WGS sequence"/>
</dbReference>
<dbReference type="eggNOG" id="KOG1231">
    <property type="taxonomic scope" value="Eukaryota"/>
</dbReference>
<keyword evidence="2" id="KW-0285">Flavoprotein</keyword>
<comment type="similarity">
    <text evidence="1">Belongs to the oxygen-dependent FAD-linked oxidoreductase family.</text>
</comment>
<sequence length="542" mass="59454">MALAGVLAVVGALGLTGVAPPTADTLAVCDYLYHTYPQYMAYDPLGTNALRTVHNADLWTQTNTVYWNNQNSYAFRSACTFFPANAEQVSDVVVQLNRYPSVQFAIKGGGHQPAPGFSSTNGGVLLAFEVNLGSATRTADGNHFIVEPGGRWGDIYKITGETNQIVVGGRLAHIGTGGFVLGGGLSYYSAQYGLSCDNVDQWEVVLADGTAVNASRTENPELWWALRGGGNQFGIVTRMWMQAHPEGINGQVWGGLRAYTPDKRHALFRAITRFIASYPDAKAAVIPVFQFGLPLNLLNVVTGPLLFMFYDGPQPPPGIFDEFDAITPLLDDTRTQRYASLSETAGGAALIGFGNSFREQTYPNLPESQMVDFFSAYYDATYNSTFIDGLESGLDIQITGFDPQPVSVRIAQASQAQGGNALGLNPAHGDRIWMENNFLWTNPTCQDRCPEYSKEISERMLELQREQYGEILPTNYDYESLGGGDDVRWTNYNPLFMNDAAPDQDVYSSYGEVNLERLRAAKERYDPMGFFTTRQGGFKLPG</sequence>
<dbReference type="InterPro" id="IPR012951">
    <property type="entry name" value="BBE"/>
</dbReference>
<evidence type="ECO:0000259" key="6">
    <source>
        <dbReference type="PROSITE" id="PS51387"/>
    </source>
</evidence>
<dbReference type="Pfam" id="PF01565">
    <property type="entry name" value="FAD_binding_4"/>
    <property type="match status" value="1"/>
</dbReference>
<keyword evidence="5" id="KW-0732">Signal</keyword>
<dbReference type="Gene3D" id="3.30.465.10">
    <property type="match status" value="1"/>
</dbReference>
<reference evidence="7 8" key="1">
    <citation type="journal article" date="2012" name="PLoS Pathog.">
        <title>Diverse lifestyles and strategies of plant pathogenesis encoded in the genomes of eighteen Dothideomycetes fungi.</title>
        <authorList>
            <person name="Ohm R.A."/>
            <person name="Feau N."/>
            <person name="Henrissat B."/>
            <person name="Schoch C.L."/>
            <person name="Horwitz B.A."/>
            <person name="Barry K.W."/>
            <person name="Condon B.J."/>
            <person name="Copeland A.C."/>
            <person name="Dhillon B."/>
            <person name="Glaser F."/>
            <person name="Hesse C.N."/>
            <person name="Kosti I."/>
            <person name="LaButti K."/>
            <person name="Lindquist E.A."/>
            <person name="Lucas S."/>
            <person name="Salamov A.A."/>
            <person name="Bradshaw R.E."/>
            <person name="Ciuffetti L."/>
            <person name="Hamelin R.C."/>
            <person name="Kema G.H.J."/>
            <person name="Lawrence C."/>
            <person name="Scott J.A."/>
            <person name="Spatafora J.W."/>
            <person name="Turgeon B.G."/>
            <person name="de Wit P.J.G.M."/>
            <person name="Zhong S."/>
            <person name="Goodwin S.B."/>
            <person name="Grigoriev I.V."/>
        </authorList>
    </citation>
    <scope>NUCLEOTIDE SEQUENCE [LARGE SCALE GENOMIC DNA]</scope>
    <source>
        <strain evidence="7 8">SO2202</strain>
    </source>
</reference>
<dbReference type="Pfam" id="PF08031">
    <property type="entry name" value="BBE"/>
    <property type="match status" value="1"/>
</dbReference>
<dbReference type="OrthoDB" id="2151789at2759"/>
<dbReference type="InterPro" id="IPR050416">
    <property type="entry name" value="FAD-linked_Oxidoreductase"/>
</dbReference>
<dbReference type="RefSeq" id="XP_016758107.1">
    <property type="nucleotide sequence ID" value="XM_016909924.1"/>
</dbReference>
<evidence type="ECO:0000313" key="8">
    <source>
        <dbReference type="Proteomes" id="UP000016931"/>
    </source>
</evidence>
<feature type="chain" id="PRO_5004031129" evidence="5">
    <location>
        <begin position="19"/>
        <end position="542"/>
    </location>
</feature>
<evidence type="ECO:0000256" key="3">
    <source>
        <dbReference type="ARBA" id="ARBA00022827"/>
    </source>
</evidence>
<dbReference type="GO" id="GO:0016491">
    <property type="term" value="F:oxidoreductase activity"/>
    <property type="evidence" value="ECO:0007669"/>
    <property type="project" value="UniProtKB-KW"/>
</dbReference>
<protein>
    <submittedName>
        <fullName evidence="7">FAD-binding domain-containing protein</fullName>
    </submittedName>
</protein>
<proteinExistence type="inferred from homology"/>
<evidence type="ECO:0000256" key="5">
    <source>
        <dbReference type="SAM" id="SignalP"/>
    </source>
</evidence>
<dbReference type="GO" id="GO:0071949">
    <property type="term" value="F:FAD binding"/>
    <property type="evidence" value="ECO:0007669"/>
    <property type="project" value="InterPro"/>
</dbReference>
<keyword evidence="8" id="KW-1185">Reference proteome</keyword>
<evidence type="ECO:0000256" key="1">
    <source>
        <dbReference type="ARBA" id="ARBA00005466"/>
    </source>
</evidence>
<dbReference type="HOGENOM" id="CLU_018354_1_2_1"/>
<dbReference type="InterPro" id="IPR016166">
    <property type="entry name" value="FAD-bd_PCMH"/>
</dbReference>
<dbReference type="InterPro" id="IPR006094">
    <property type="entry name" value="Oxid_FAD_bind_N"/>
</dbReference>
<name>M3AVA3_SPHMS</name>
<dbReference type="SUPFAM" id="SSF56176">
    <property type="entry name" value="FAD-binding/transporter-associated domain-like"/>
    <property type="match status" value="1"/>
</dbReference>
<dbReference type="OMA" id="LEIQCAW"/>
<accession>M3AVA3</accession>
<dbReference type="AlphaFoldDB" id="M3AVA3"/>
<keyword evidence="4" id="KW-0560">Oxidoreductase</keyword>
<feature type="signal peptide" evidence="5">
    <location>
        <begin position="1"/>
        <end position="18"/>
    </location>
</feature>
<dbReference type="STRING" id="692275.M3AVA3"/>
<dbReference type="GeneID" id="27907061"/>
<dbReference type="PANTHER" id="PTHR42973:SF13">
    <property type="entry name" value="FAD-BINDING PCMH-TYPE DOMAIN-CONTAINING PROTEIN"/>
    <property type="match status" value="1"/>
</dbReference>
<dbReference type="InterPro" id="IPR016169">
    <property type="entry name" value="FAD-bd_PCMH_sub2"/>
</dbReference>